<reference evidence="1" key="1">
    <citation type="submission" date="2022-10" db="EMBL/GenBank/DDBJ databases">
        <title>Culturing micro-colonial fungi from biological soil crusts in the Mojave desert and describing Neophaeococcomyces mojavensis, and introducing the new genera and species Taxawa tesnikishii.</title>
        <authorList>
            <person name="Kurbessoian T."/>
            <person name="Stajich J.E."/>
        </authorList>
    </citation>
    <scope>NUCLEOTIDE SEQUENCE</scope>
    <source>
        <strain evidence="1">JES_115</strain>
    </source>
</reference>
<protein>
    <submittedName>
        <fullName evidence="1">Uncharacterized protein</fullName>
    </submittedName>
</protein>
<dbReference type="Proteomes" id="UP001172680">
    <property type="component" value="Unassembled WGS sequence"/>
</dbReference>
<organism evidence="1 2">
    <name type="scientific">Coniosporium tulheliwenetii</name>
    <dbReference type="NCBI Taxonomy" id="3383036"/>
    <lineage>
        <taxon>Eukaryota</taxon>
        <taxon>Fungi</taxon>
        <taxon>Dikarya</taxon>
        <taxon>Ascomycota</taxon>
        <taxon>Pezizomycotina</taxon>
        <taxon>Dothideomycetes</taxon>
        <taxon>Dothideomycetes incertae sedis</taxon>
        <taxon>Coniosporium</taxon>
    </lineage>
</organism>
<evidence type="ECO:0000313" key="2">
    <source>
        <dbReference type="Proteomes" id="UP001172680"/>
    </source>
</evidence>
<dbReference type="EMBL" id="JAPDRP010000027">
    <property type="protein sequence ID" value="KAJ9635498.1"/>
    <property type="molecule type" value="Genomic_DNA"/>
</dbReference>
<evidence type="ECO:0000313" key="1">
    <source>
        <dbReference type="EMBL" id="KAJ9635498.1"/>
    </source>
</evidence>
<sequence>MLYRGAIFARQAAQNQAEGSGGMSKWSIGGIVLGIITAIGLLAWAGAVMHKLITGDKAARQSREDHHARVARNYLQASSGAPGTIAPKNRNFTSINSSTIAQKSTLVTMYVFNTTVANCSATMVYRGAILARQTQDEPEGRSGLSKWALGGIILGIIVAIGMLGWVGAVVCECVTGNGAAKESRADHAQRLAQRQNSGPEEHQAPEG</sequence>
<accession>A0ACC2YJG2</accession>
<gene>
    <name evidence="1" type="ORF">H2199_008501</name>
</gene>
<comment type="caution">
    <text evidence="1">The sequence shown here is derived from an EMBL/GenBank/DDBJ whole genome shotgun (WGS) entry which is preliminary data.</text>
</comment>
<proteinExistence type="predicted"/>
<keyword evidence="2" id="KW-1185">Reference proteome</keyword>
<name>A0ACC2YJG2_9PEZI</name>